<evidence type="ECO:0000313" key="2">
    <source>
        <dbReference type="Proteomes" id="UP000266861"/>
    </source>
</evidence>
<keyword evidence="2" id="KW-1185">Reference proteome</keyword>
<comment type="caution">
    <text evidence="1">The sequence shown here is derived from an EMBL/GenBank/DDBJ whole genome shotgun (WGS) entry which is preliminary data.</text>
</comment>
<sequence length="58" mass="6648">MALYTHTPYGPELEKQEVLVLEVTESDNSILAINYNVKAGQYRVGTKREEQSMETYPL</sequence>
<name>A0A397HX54_9GLOM</name>
<proteinExistence type="predicted"/>
<dbReference type="AlphaFoldDB" id="A0A397HX54"/>
<protein>
    <submittedName>
        <fullName evidence="1">Uncharacterized protein</fullName>
    </submittedName>
</protein>
<accession>A0A397HX54</accession>
<evidence type="ECO:0000313" key="1">
    <source>
        <dbReference type="EMBL" id="RHZ66578.1"/>
    </source>
</evidence>
<dbReference type="Proteomes" id="UP000266861">
    <property type="component" value="Unassembled WGS sequence"/>
</dbReference>
<gene>
    <name evidence="1" type="ORF">Glove_306g42</name>
</gene>
<organism evidence="1 2">
    <name type="scientific">Diversispora epigaea</name>
    <dbReference type="NCBI Taxonomy" id="1348612"/>
    <lineage>
        <taxon>Eukaryota</taxon>
        <taxon>Fungi</taxon>
        <taxon>Fungi incertae sedis</taxon>
        <taxon>Mucoromycota</taxon>
        <taxon>Glomeromycotina</taxon>
        <taxon>Glomeromycetes</taxon>
        <taxon>Diversisporales</taxon>
        <taxon>Diversisporaceae</taxon>
        <taxon>Diversispora</taxon>
    </lineage>
</organism>
<reference evidence="1 2" key="1">
    <citation type="submission" date="2018-08" db="EMBL/GenBank/DDBJ databases">
        <title>Genome and evolution of the arbuscular mycorrhizal fungus Diversispora epigaea (formerly Glomus versiforme) and its bacterial endosymbionts.</title>
        <authorList>
            <person name="Sun X."/>
            <person name="Fei Z."/>
            <person name="Harrison M."/>
        </authorList>
    </citation>
    <scope>NUCLEOTIDE SEQUENCE [LARGE SCALE GENOMIC DNA]</scope>
    <source>
        <strain evidence="1 2">IT104</strain>
    </source>
</reference>
<dbReference type="EMBL" id="PQFF01000280">
    <property type="protein sequence ID" value="RHZ66578.1"/>
    <property type="molecule type" value="Genomic_DNA"/>
</dbReference>